<evidence type="ECO:0000313" key="2">
    <source>
        <dbReference type="Proteomes" id="UP001163324"/>
    </source>
</evidence>
<evidence type="ECO:0000313" key="1">
    <source>
        <dbReference type="EMBL" id="KAI9899483.1"/>
    </source>
</evidence>
<keyword evidence="2" id="KW-1185">Reference proteome</keyword>
<comment type="caution">
    <text evidence="1">The sequence shown here is derived from an EMBL/GenBank/DDBJ whole genome shotgun (WGS) entry which is preliminary data.</text>
</comment>
<protein>
    <submittedName>
        <fullName evidence="1">Uncharacterized protein</fullName>
    </submittedName>
</protein>
<dbReference type="EMBL" id="CM047944">
    <property type="protein sequence ID" value="KAI9899483.1"/>
    <property type="molecule type" value="Genomic_DNA"/>
</dbReference>
<organism evidence="1 2">
    <name type="scientific">Trichothecium roseum</name>
    <dbReference type="NCBI Taxonomy" id="47278"/>
    <lineage>
        <taxon>Eukaryota</taxon>
        <taxon>Fungi</taxon>
        <taxon>Dikarya</taxon>
        <taxon>Ascomycota</taxon>
        <taxon>Pezizomycotina</taxon>
        <taxon>Sordariomycetes</taxon>
        <taxon>Hypocreomycetidae</taxon>
        <taxon>Hypocreales</taxon>
        <taxon>Hypocreales incertae sedis</taxon>
        <taxon>Trichothecium</taxon>
    </lineage>
</organism>
<name>A0ACC0UZA3_9HYPO</name>
<gene>
    <name evidence="1" type="ORF">N3K66_005944</name>
</gene>
<proteinExistence type="predicted"/>
<reference evidence="1" key="1">
    <citation type="submission" date="2022-10" db="EMBL/GenBank/DDBJ databases">
        <title>Complete Genome of Trichothecium roseum strain YXFP-22015, a Plant Pathogen Isolated from Citrus.</title>
        <authorList>
            <person name="Wang Y."/>
            <person name="Zhu L."/>
        </authorList>
    </citation>
    <scope>NUCLEOTIDE SEQUENCE</scope>
    <source>
        <strain evidence="1">YXFP-22015</strain>
    </source>
</reference>
<sequence>MKAFTALSALLPLAAAKVNYDGYRAFHIDSADNYEAVRSALSDIKHVSLSCENNRKSLDVAIAPESMKAFKALNLDTKVISEDLGAEMAAETFKTYVRATTKSGAAAIPDQSYFEAYHSWEEHGQFLEDLSGAFADNSETFVAGQSLEGRDMRGIHLYGSGGPGKTAIVWHGNVHAREWITSMTVEYMAWKIVTDYQGGDKDIVATLDNYDFYILPIVNPDGFVYTIDEDRMWRKNRQERSGESCVGTDVNRNWPYKWDIEGGSSPDPCDETFRGEAEGDTPEMQVLTNHTQGIADSQGIKYFVDWHSFSQLILLPYGYSCDAEVANLDKQKSLGAGVAEGIASVNGLQFEHGPTCEIIYQAAGSSMDWATDVAKAELAWGFELRPTSGGSNGFVLTPDNIVPSGKEVYAGMKWLFNNF</sequence>
<dbReference type="Proteomes" id="UP001163324">
    <property type="component" value="Chromosome 5"/>
</dbReference>
<accession>A0ACC0UZA3</accession>